<dbReference type="EC" id="5.6.2.4" evidence="13 15"/>
<dbReference type="InterPro" id="IPR012340">
    <property type="entry name" value="NA-bd_OB-fold"/>
</dbReference>
<evidence type="ECO:0000256" key="11">
    <source>
        <dbReference type="ARBA" id="ARBA00023235"/>
    </source>
</evidence>
<evidence type="ECO:0000256" key="12">
    <source>
        <dbReference type="ARBA" id="ARBA00034617"/>
    </source>
</evidence>
<evidence type="ECO:0000259" key="16">
    <source>
        <dbReference type="PROSITE" id="PS51192"/>
    </source>
</evidence>
<keyword evidence="10 15" id="KW-0234">DNA repair</keyword>
<dbReference type="InterPro" id="IPR001650">
    <property type="entry name" value="Helicase_C-like"/>
</dbReference>
<dbReference type="GO" id="GO:0016887">
    <property type="term" value="F:ATP hydrolysis activity"/>
    <property type="evidence" value="ECO:0007669"/>
    <property type="project" value="RHEA"/>
</dbReference>
<dbReference type="Gene3D" id="3.40.50.300">
    <property type="entry name" value="P-loop containing nucleotide triphosphate hydrolases"/>
    <property type="match status" value="2"/>
</dbReference>
<dbReference type="Pfam" id="PF00271">
    <property type="entry name" value="Helicase_C"/>
    <property type="match status" value="1"/>
</dbReference>
<dbReference type="NCBIfam" id="TIGR00643">
    <property type="entry name" value="recG"/>
    <property type="match status" value="1"/>
</dbReference>
<dbReference type="PANTHER" id="PTHR47964:SF1">
    <property type="entry name" value="ATP-DEPENDENT DNA HELICASE HOMOLOG RECG, CHLOROPLASTIC"/>
    <property type="match status" value="1"/>
</dbReference>
<reference evidence="18 19" key="1">
    <citation type="submission" date="2018-01" db="EMBL/GenBank/DDBJ databases">
        <title>Metagenomic assembled genomes from two thermal pools in the Uzon Caldera, Kamchatka, Russia.</title>
        <authorList>
            <person name="Wilkins L."/>
            <person name="Ettinger C."/>
        </authorList>
    </citation>
    <scope>NUCLEOTIDE SEQUENCE [LARGE SCALE GENOMIC DNA]</scope>
    <source>
        <strain evidence="18">ZAV-05</strain>
    </source>
</reference>
<comment type="function">
    <text evidence="15">Plays a critical role in recombination and DNA repair. Helps process Holliday junction intermediates to mature products by catalyzing branch migration. Has replication fork regression activity, unwinds stalled or blocked replication forks to make a HJ that can be resolved. Has a DNA unwinding activity characteristic of a DNA helicase with 3'-5' polarity.</text>
</comment>
<dbReference type="Pfam" id="PF19833">
    <property type="entry name" value="RecG_dom3_C"/>
    <property type="match status" value="1"/>
</dbReference>
<comment type="catalytic activity">
    <reaction evidence="14 15">
        <text>ATP + H2O = ADP + phosphate + H(+)</text>
        <dbReference type="Rhea" id="RHEA:13065"/>
        <dbReference type="ChEBI" id="CHEBI:15377"/>
        <dbReference type="ChEBI" id="CHEBI:15378"/>
        <dbReference type="ChEBI" id="CHEBI:30616"/>
        <dbReference type="ChEBI" id="CHEBI:43474"/>
        <dbReference type="ChEBI" id="CHEBI:456216"/>
        <dbReference type="EC" id="5.6.2.4"/>
    </reaction>
</comment>
<dbReference type="Pfam" id="PF00270">
    <property type="entry name" value="DEAD"/>
    <property type="match status" value="1"/>
</dbReference>
<dbReference type="InterPro" id="IPR004609">
    <property type="entry name" value="ATP-dep_DNA_helicase_RecG"/>
</dbReference>
<evidence type="ECO:0000256" key="10">
    <source>
        <dbReference type="ARBA" id="ARBA00023204"/>
    </source>
</evidence>
<keyword evidence="8" id="KW-0238">DNA-binding</keyword>
<organism evidence="18 19">
    <name type="scientific">Calditerrivibrio nitroreducens</name>
    <dbReference type="NCBI Taxonomy" id="477976"/>
    <lineage>
        <taxon>Bacteria</taxon>
        <taxon>Pseudomonadati</taxon>
        <taxon>Deferribacterota</taxon>
        <taxon>Deferribacteres</taxon>
        <taxon>Deferribacterales</taxon>
        <taxon>Calditerrivibrionaceae</taxon>
    </lineage>
</organism>
<dbReference type="SMART" id="SM00487">
    <property type="entry name" value="DEXDc"/>
    <property type="match status" value="1"/>
</dbReference>
<comment type="caution">
    <text evidence="18">The sequence shown here is derived from an EMBL/GenBank/DDBJ whole genome shotgun (WGS) entry which is preliminary data.</text>
</comment>
<evidence type="ECO:0000256" key="6">
    <source>
        <dbReference type="ARBA" id="ARBA00022806"/>
    </source>
</evidence>
<dbReference type="PROSITE" id="PS51192">
    <property type="entry name" value="HELICASE_ATP_BIND_1"/>
    <property type="match status" value="1"/>
</dbReference>
<name>A0A2J6WNE0_9BACT</name>
<evidence type="ECO:0000256" key="13">
    <source>
        <dbReference type="ARBA" id="ARBA00034808"/>
    </source>
</evidence>
<evidence type="ECO:0000256" key="2">
    <source>
        <dbReference type="ARBA" id="ARBA00017846"/>
    </source>
</evidence>
<dbReference type="InterPro" id="IPR033454">
    <property type="entry name" value="RecG_wedge"/>
</dbReference>
<dbReference type="Pfam" id="PF17191">
    <property type="entry name" value="RecG_wedge"/>
    <property type="match status" value="1"/>
</dbReference>
<dbReference type="Proteomes" id="UP000242881">
    <property type="component" value="Unassembled WGS sequence"/>
</dbReference>
<evidence type="ECO:0000256" key="1">
    <source>
        <dbReference type="ARBA" id="ARBA00007504"/>
    </source>
</evidence>
<dbReference type="Gene3D" id="2.40.50.140">
    <property type="entry name" value="Nucleic acid-binding proteins"/>
    <property type="match status" value="1"/>
</dbReference>
<protein>
    <recommendedName>
        <fullName evidence="2 15">ATP-dependent DNA helicase RecG</fullName>
        <ecNumber evidence="13 15">5.6.2.4</ecNumber>
    </recommendedName>
</protein>
<keyword evidence="3 15" id="KW-0547">Nucleotide-binding</keyword>
<keyword evidence="7 15" id="KW-0067">ATP-binding</keyword>
<evidence type="ECO:0000256" key="14">
    <source>
        <dbReference type="ARBA" id="ARBA00048988"/>
    </source>
</evidence>
<comment type="catalytic activity">
    <reaction evidence="12 15">
        <text>Couples ATP hydrolysis with the unwinding of duplex DNA by translocating in the 3'-5' direction.</text>
        <dbReference type="EC" id="5.6.2.4"/>
    </reaction>
</comment>
<proteinExistence type="inferred from homology"/>
<dbReference type="NCBIfam" id="NF008168">
    <property type="entry name" value="PRK10917.2-2"/>
    <property type="match status" value="1"/>
</dbReference>
<evidence type="ECO:0000259" key="17">
    <source>
        <dbReference type="PROSITE" id="PS51194"/>
    </source>
</evidence>
<dbReference type="EMBL" id="PNIN01000033">
    <property type="protein sequence ID" value="PMP71885.1"/>
    <property type="molecule type" value="Genomic_DNA"/>
</dbReference>
<keyword evidence="6 15" id="KW-0347">Helicase</keyword>
<dbReference type="PANTHER" id="PTHR47964">
    <property type="entry name" value="ATP-DEPENDENT DNA HELICASE HOMOLOG RECG, CHLOROPLASTIC"/>
    <property type="match status" value="1"/>
</dbReference>
<dbReference type="SMART" id="SM00490">
    <property type="entry name" value="HELICc"/>
    <property type="match status" value="1"/>
</dbReference>
<evidence type="ECO:0000313" key="19">
    <source>
        <dbReference type="Proteomes" id="UP000242881"/>
    </source>
</evidence>
<evidence type="ECO:0000256" key="3">
    <source>
        <dbReference type="ARBA" id="ARBA00022741"/>
    </source>
</evidence>
<dbReference type="InterPro" id="IPR014001">
    <property type="entry name" value="Helicase_ATP-bd"/>
</dbReference>
<dbReference type="CDD" id="cd17992">
    <property type="entry name" value="DEXHc_RecG"/>
    <property type="match status" value="1"/>
</dbReference>
<dbReference type="GO" id="GO:0006281">
    <property type="term" value="P:DNA repair"/>
    <property type="evidence" value="ECO:0007669"/>
    <property type="project" value="UniProtKB-UniRule"/>
</dbReference>
<dbReference type="SUPFAM" id="SSF50249">
    <property type="entry name" value="Nucleic acid-binding proteins"/>
    <property type="match status" value="1"/>
</dbReference>
<keyword evidence="11" id="KW-0413">Isomerase</keyword>
<evidence type="ECO:0000256" key="7">
    <source>
        <dbReference type="ARBA" id="ARBA00022840"/>
    </source>
</evidence>
<feature type="domain" description="Helicase C-terminal" evidence="17">
    <location>
        <begin position="534"/>
        <end position="688"/>
    </location>
</feature>
<dbReference type="InterPro" id="IPR027417">
    <property type="entry name" value="P-loop_NTPase"/>
</dbReference>
<dbReference type="SUPFAM" id="SSF52540">
    <property type="entry name" value="P-loop containing nucleoside triphosphate hydrolases"/>
    <property type="match status" value="2"/>
</dbReference>
<dbReference type="NCBIfam" id="NF008165">
    <property type="entry name" value="PRK10917.1-3"/>
    <property type="match status" value="1"/>
</dbReference>
<evidence type="ECO:0000256" key="8">
    <source>
        <dbReference type="ARBA" id="ARBA00023125"/>
    </source>
</evidence>
<accession>A0A2J6WNE0</accession>
<dbReference type="GO" id="GO:0006310">
    <property type="term" value="P:DNA recombination"/>
    <property type="evidence" value="ECO:0007669"/>
    <property type="project" value="UniProtKB-UniRule"/>
</dbReference>
<feature type="domain" description="Helicase ATP-binding" evidence="16">
    <location>
        <begin position="344"/>
        <end position="504"/>
    </location>
</feature>
<comment type="similarity">
    <text evidence="1 15">Belongs to the helicase family. RecG subfamily.</text>
</comment>
<dbReference type="InterPro" id="IPR011545">
    <property type="entry name" value="DEAD/DEAH_box_helicase_dom"/>
</dbReference>
<evidence type="ECO:0000313" key="18">
    <source>
        <dbReference type="EMBL" id="PMP71885.1"/>
    </source>
</evidence>
<gene>
    <name evidence="18" type="ORF">C0187_03000</name>
</gene>
<evidence type="ECO:0000256" key="9">
    <source>
        <dbReference type="ARBA" id="ARBA00023172"/>
    </source>
</evidence>
<keyword evidence="4 15" id="KW-0227">DNA damage</keyword>
<dbReference type="GO" id="GO:0003677">
    <property type="term" value="F:DNA binding"/>
    <property type="evidence" value="ECO:0007669"/>
    <property type="project" value="UniProtKB-KW"/>
</dbReference>
<dbReference type="AlphaFoldDB" id="A0A2J6WNE0"/>
<dbReference type="GO" id="GO:0043138">
    <property type="term" value="F:3'-5' DNA helicase activity"/>
    <property type="evidence" value="ECO:0007669"/>
    <property type="project" value="UniProtKB-EC"/>
</dbReference>
<dbReference type="InterPro" id="IPR047112">
    <property type="entry name" value="RecG/Mfd"/>
</dbReference>
<evidence type="ECO:0000256" key="5">
    <source>
        <dbReference type="ARBA" id="ARBA00022801"/>
    </source>
</evidence>
<dbReference type="PROSITE" id="PS51194">
    <property type="entry name" value="HELICASE_CTER"/>
    <property type="match status" value="1"/>
</dbReference>
<keyword evidence="5 15" id="KW-0378">Hydrolase</keyword>
<evidence type="ECO:0000256" key="4">
    <source>
        <dbReference type="ARBA" id="ARBA00022763"/>
    </source>
</evidence>
<evidence type="ECO:0000256" key="15">
    <source>
        <dbReference type="RuleBase" id="RU363016"/>
    </source>
</evidence>
<dbReference type="GO" id="GO:0005524">
    <property type="term" value="F:ATP binding"/>
    <property type="evidence" value="ECO:0007669"/>
    <property type="project" value="UniProtKB-KW"/>
</dbReference>
<sequence length="756" mass="87400">MNLDLTILKQLNNILKNKLYYYKNFKSYLLPLKDKLPDEISQKIDKILAKENPETSELDDVINDIILEIYSTKRGNYNRLKEPLIIKFSNFVKTLEQIKKIGIETAEDIIFHFPYKYDILSSSSDGKCVLTGTFEDSKIVKTKNGKKILEAVFKSDAGYFYGIWFNFNNRYPFLLLKKGENYNLYGKLQNFNGLSAIVHPEFLSTGEIGKIRPVYFLPENVKDNIFLSLLKKVFMEYSDNILETLPLRLIIKYGFLDLKNSLRYIHFPDNINEFRKYNLLSHRRFVYEELFYLQLGLFIRKNSYGEVRGIKFNIDKDILLTLKPYIPFKLTDAQKKALRDIFNDMKSSKQMNRLLQGDVGSGKTVIAFISGVLAVKNGYQVAFISPTEILAEQHYNNFKKLFKEDFSSCLLTGSLKQKDKKYLKTLIESGDISFIFGTHAILQEDTIFKNLGFVVIDEQHRFGVMQRKILIEKGYTPDILLMSATPIPRTLSLTFYGDLEISIIDQLPPGRKPITTKAFRQKDIGKVFELVNDQIEKGFSAYFVYPLIDERDTLDLKAATQAYEQVAEFFGSDNVGILHGRMKTEEKNYLMNRFKNREIKILVSTTVIEVGVDVSHATVMVIENAERFGLSQLHQLRGRVGRGGDQSFCYLVYSDKISEDGLKRIKAMVNYNDGFKLSEIDLEMRGPGDFFGTRQSGLPDLKFSNIMKDTDILLSAREDAFEILREDPYLNKPENRILKEMLKFKWKDAYELVNIG</sequence>
<keyword evidence="9 15" id="KW-0233">DNA recombination</keyword>
<dbReference type="InterPro" id="IPR045562">
    <property type="entry name" value="RecG_dom3_C"/>
</dbReference>